<keyword evidence="3" id="KW-1003">Cell membrane</keyword>
<dbReference type="InterPro" id="IPR020846">
    <property type="entry name" value="MFS_dom"/>
</dbReference>
<dbReference type="PANTHER" id="PTHR42718">
    <property type="entry name" value="MAJOR FACILITATOR SUPERFAMILY MULTIDRUG TRANSPORTER MFSC"/>
    <property type="match status" value="1"/>
</dbReference>
<evidence type="ECO:0000256" key="6">
    <source>
        <dbReference type="ARBA" id="ARBA00023136"/>
    </source>
</evidence>
<feature type="transmembrane region" description="Helical" evidence="8">
    <location>
        <begin position="350"/>
        <end position="368"/>
    </location>
</feature>
<gene>
    <name evidence="11" type="primary">mct</name>
</gene>
<dbReference type="SMR" id="Q9WVV3"/>
<evidence type="ECO:0000313" key="11">
    <source>
        <dbReference type="EMBL" id="AAD32747.1"/>
    </source>
</evidence>
<sequence>MMQSMSQLLSGKDGAQEAPSRGGSTWVAVLAACVGQFVVVLDVSVINVALPSIRSGLDIGETGLQWVVNAYVIAFAGFLLLGGRASDLFGRKAVFVFGLGVFTAASLLGGLAQAPWMLIVARALQGIGAAVLSPATLAILTTTFPEGPARIKAVAIWTAVGTGGGAAGGLIGGLLTDYLSWRWVLLINVPLGLVVIVATVAWLAESRSDQAHRRRLDLPGAVLVTLGVGSLAYGISQSEGHGWGSPRTLTFLIVGVVALLAFVAVEQRTREPLMPLGVFRVRSVSAANAITIVSGMGFYAMWYFLSLYMQNVLKYSAVQTGLALLPHTATIILSAQFAPRLMRWIKGRTLLVIAGLLTAAGFIWQGNMDADGSFLATLLGPGIVFSFGAGLMMTLLAVSATTGVELSESGLVAGLANTSRTMGGALGLSVLASVAARRTADVGPGAEGLASGYGRAFVVSGAIILVSMLMIPFLPKPQPQTPAE</sequence>
<dbReference type="CDD" id="cd17321">
    <property type="entry name" value="MFS_MMR_MDR_like"/>
    <property type="match status" value="1"/>
</dbReference>
<keyword evidence="6 8" id="KW-0472">Membrane</keyword>
<feature type="transmembrane region" description="Helical" evidence="8">
    <location>
        <begin position="374"/>
        <end position="398"/>
    </location>
</feature>
<keyword evidence="4 8" id="KW-0812">Transmembrane</keyword>
<reference evidence="11" key="4">
    <citation type="submission" date="2006-11" db="EMBL/GenBank/DDBJ databases">
        <authorList>
            <person name="Gruschow S."/>
            <person name="Chang L.C."/>
            <person name="Mao Y."/>
            <person name="Varoglu M."/>
            <person name="Sherman D.H."/>
        </authorList>
    </citation>
    <scope>NUCLEOTIDE SEQUENCE</scope>
    <source>
        <strain evidence="11">NRRL 2564</strain>
    </source>
</reference>
<evidence type="ECO:0000256" key="3">
    <source>
        <dbReference type="ARBA" id="ARBA00022475"/>
    </source>
</evidence>
<dbReference type="Gene3D" id="1.20.1720.10">
    <property type="entry name" value="Multidrug resistance protein D"/>
    <property type="match status" value="1"/>
</dbReference>
<name>Q9WVV3_STRLA</name>
<dbReference type="NCBIfam" id="TIGR00711">
    <property type="entry name" value="efflux_EmrB"/>
    <property type="match status" value="1"/>
</dbReference>
<feature type="transmembrane region" description="Helical" evidence="8">
    <location>
        <begin position="119"/>
        <end position="142"/>
    </location>
</feature>
<feature type="domain" description="Major facilitator superfamily (MFS) profile" evidence="9">
    <location>
        <begin position="28"/>
        <end position="479"/>
    </location>
</feature>
<feature type="transmembrane region" description="Helical" evidence="8">
    <location>
        <begin position="93"/>
        <end position="113"/>
    </location>
</feature>
<keyword evidence="5 8" id="KW-1133">Transmembrane helix</keyword>
<reference evidence="10" key="2">
    <citation type="journal article" date="1999" name="J. Bacteriol.">
        <title>Mitomycin resistance in Streptomyces lavendulae includes a novel drug-binding-protein-dependent export system.</title>
        <authorList>
            <person name="Sheldon P.J."/>
            <person name="Mao Y."/>
            <person name="He M."/>
            <person name="Sherman D.H."/>
        </authorList>
    </citation>
    <scope>NUCLEOTIDE SEQUENCE</scope>
    <source>
        <strain evidence="10">NRRL 2564</strain>
    </source>
</reference>
<dbReference type="InterPro" id="IPR004638">
    <property type="entry name" value="EmrB-like"/>
</dbReference>
<dbReference type="PANTHER" id="PTHR42718:SF46">
    <property type="entry name" value="BLR6921 PROTEIN"/>
    <property type="match status" value="1"/>
</dbReference>
<dbReference type="Pfam" id="PF07690">
    <property type="entry name" value="MFS_1"/>
    <property type="match status" value="1"/>
</dbReference>
<dbReference type="SUPFAM" id="SSF103473">
    <property type="entry name" value="MFS general substrate transporter"/>
    <property type="match status" value="1"/>
</dbReference>
<evidence type="ECO:0000259" key="9">
    <source>
        <dbReference type="PROSITE" id="PS50850"/>
    </source>
</evidence>
<evidence type="ECO:0000256" key="2">
    <source>
        <dbReference type="ARBA" id="ARBA00022448"/>
    </source>
</evidence>
<evidence type="ECO:0000313" key="10">
    <source>
        <dbReference type="EMBL" id="AAD29366.1"/>
    </source>
</evidence>
<reference evidence="11" key="1">
    <citation type="journal article" date="1999" name="Chem. Biol.">
        <title>Molecular characterization and analysis of the biosynthetic gene cluster for the antitumor antibiotic mitomycin C from Streptomyces lavendulae NRRL 2564.</title>
        <authorList>
            <person name="Mao Y.Q."/>
            <person name="Varoglu M."/>
            <person name="Sherman D.H."/>
        </authorList>
    </citation>
    <scope>NUCLEOTIDE SEQUENCE</scope>
    <source>
        <strain evidence="11">NRRL 2564</strain>
    </source>
</reference>
<feature type="transmembrane region" description="Helical" evidence="8">
    <location>
        <begin position="154"/>
        <end position="175"/>
    </location>
</feature>
<protein>
    <submittedName>
        <fullName evidence="11">Mct</fullName>
    </submittedName>
    <submittedName>
        <fullName evidence="10">Putative mitomycin C translocase</fullName>
    </submittedName>
</protein>
<feature type="transmembrane region" description="Helical" evidence="8">
    <location>
        <begin position="410"/>
        <end position="436"/>
    </location>
</feature>
<feature type="transmembrane region" description="Helical" evidence="8">
    <location>
        <begin position="216"/>
        <end position="236"/>
    </location>
</feature>
<dbReference type="PROSITE" id="PS00216">
    <property type="entry name" value="SUGAR_TRANSPORT_1"/>
    <property type="match status" value="1"/>
</dbReference>
<dbReference type="InterPro" id="IPR036259">
    <property type="entry name" value="MFS_trans_sf"/>
</dbReference>
<dbReference type="AlphaFoldDB" id="Q9WVV3"/>
<evidence type="ECO:0000256" key="4">
    <source>
        <dbReference type="ARBA" id="ARBA00022692"/>
    </source>
</evidence>
<feature type="transmembrane region" description="Helical" evidence="8">
    <location>
        <begin position="456"/>
        <end position="474"/>
    </location>
</feature>
<keyword evidence="2" id="KW-0813">Transport</keyword>
<keyword evidence="7" id="KW-0046">Antibiotic resistance</keyword>
<dbReference type="InterPro" id="IPR005829">
    <property type="entry name" value="Sugar_transporter_CS"/>
</dbReference>
<feature type="transmembrane region" description="Helical" evidence="8">
    <location>
        <begin position="286"/>
        <end position="305"/>
    </location>
</feature>
<feature type="transmembrane region" description="Helical" evidence="8">
    <location>
        <begin position="62"/>
        <end position="81"/>
    </location>
</feature>
<dbReference type="InterPro" id="IPR011701">
    <property type="entry name" value="MFS"/>
</dbReference>
<dbReference type="GO" id="GO:0046677">
    <property type="term" value="P:response to antibiotic"/>
    <property type="evidence" value="ECO:0007669"/>
    <property type="project" value="UniProtKB-KW"/>
</dbReference>
<feature type="transmembrane region" description="Helical" evidence="8">
    <location>
        <begin position="26"/>
        <end position="50"/>
    </location>
</feature>
<evidence type="ECO:0000256" key="1">
    <source>
        <dbReference type="ARBA" id="ARBA00004651"/>
    </source>
</evidence>
<dbReference type="PROSITE" id="PS50850">
    <property type="entry name" value="MFS"/>
    <property type="match status" value="1"/>
</dbReference>
<evidence type="ECO:0000256" key="5">
    <source>
        <dbReference type="ARBA" id="ARBA00022989"/>
    </source>
</evidence>
<feature type="transmembrane region" description="Helical" evidence="8">
    <location>
        <begin position="317"/>
        <end position="338"/>
    </location>
</feature>
<evidence type="ECO:0000256" key="7">
    <source>
        <dbReference type="ARBA" id="ARBA00023251"/>
    </source>
</evidence>
<feature type="transmembrane region" description="Helical" evidence="8">
    <location>
        <begin position="248"/>
        <end position="265"/>
    </location>
</feature>
<dbReference type="GO" id="GO:0005886">
    <property type="term" value="C:plasma membrane"/>
    <property type="evidence" value="ECO:0007669"/>
    <property type="project" value="UniProtKB-SubCell"/>
</dbReference>
<feature type="transmembrane region" description="Helical" evidence="8">
    <location>
        <begin position="181"/>
        <end position="204"/>
    </location>
</feature>
<organism evidence="11">
    <name type="scientific">Streptomyces lavendulae</name>
    <dbReference type="NCBI Taxonomy" id="1914"/>
    <lineage>
        <taxon>Bacteria</taxon>
        <taxon>Bacillati</taxon>
        <taxon>Actinomycetota</taxon>
        <taxon>Actinomycetes</taxon>
        <taxon>Kitasatosporales</taxon>
        <taxon>Streptomycetaceae</taxon>
        <taxon>Streptomyces</taxon>
    </lineage>
</organism>
<dbReference type="EMBL" id="AF127374">
    <property type="protein sequence ID" value="AAD32747.1"/>
    <property type="molecule type" value="Genomic_DNA"/>
</dbReference>
<comment type="subcellular location">
    <subcellularLocation>
        <location evidence="1">Cell membrane</location>
        <topology evidence="1">Multi-pass membrane protein</topology>
    </subcellularLocation>
</comment>
<proteinExistence type="predicted"/>
<accession>Q9WVV3</accession>
<dbReference type="Gene3D" id="1.20.1250.20">
    <property type="entry name" value="MFS general substrate transporter like domains"/>
    <property type="match status" value="1"/>
</dbReference>
<dbReference type="GO" id="GO:0022857">
    <property type="term" value="F:transmembrane transporter activity"/>
    <property type="evidence" value="ECO:0007669"/>
    <property type="project" value="InterPro"/>
</dbReference>
<evidence type="ECO:0000256" key="8">
    <source>
        <dbReference type="SAM" id="Phobius"/>
    </source>
</evidence>
<dbReference type="EMBL" id="AF120930">
    <property type="protein sequence ID" value="AAD29366.1"/>
    <property type="molecule type" value="Genomic_DNA"/>
</dbReference>
<reference evidence="11" key="3">
    <citation type="submission" date="1999-05" db="EMBL/GenBank/DDBJ databases">
        <authorList>
            <person name="Mao Y.Q."/>
            <person name="Varoglu M."/>
            <person name="Sherman D.H."/>
        </authorList>
    </citation>
    <scope>NUCLEOTIDE SEQUENCE</scope>
    <source>
        <strain evidence="11">NRRL 2564</strain>
    </source>
</reference>